<keyword evidence="1" id="KW-0472">Membrane</keyword>
<feature type="transmembrane region" description="Helical" evidence="1">
    <location>
        <begin position="176"/>
        <end position="194"/>
    </location>
</feature>
<gene>
    <name evidence="3" type="ORF">UPYG_G00043390</name>
</gene>
<keyword evidence="1" id="KW-1133">Transmembrane helix</keyword>
<dbReference type="PANTHER" id="PTHR14550">
    <property type="entry name" value="TRANSMEMBRANE PROTEIN 109"/>
    <property type="match status" value="1"/>
</dbReference>
<dbReference type="Pfam" id="PF14965">
    <property type="entry name" value="BRI3BP"/>
    <property type="match status" value="1"/>
</dbReference>
<name>A0ABD0XQJ1_UMBPY</name>
<evidence type="ECO:0000313" key="3">
    <source>
        <dbReference type="EMBL" id="KAL1023603.1"/>
    </source>
</evidence>
<reference evidence="3 4" key="1">
    <citation type="submission" date="2024-06" db="EMBL/GenBank/DDBJ databases">
        <authorList>
            <person name="Pan Q."/>
            <person name="Wen M."/>
            <person name="Jouanno E."/>
            <person name="Zahm M."/>
            <person name="Klopp C."/>
            <person name="Cabau C."/>
            <person name="Louis A."/>
            <person name="Berthelot C."/>
            <person name="Parey E."/>
            <person name="Roest Crollius H."/>
            <person name="Montfort J."/>
            <person name="Robinson-Rechavi M."/>
            <person name="Bouchez O."/>
            <person name="Lampietro C."/>
            <person name="Lopez Roques C."/>
            <person name="Donnadieu C."/>
            <person name="Postlethwait J."/>
            <person name="Bobe J."/>
            <person name="Verreycken H."/>
            <person name="Guiguen Y."/>
        </authorList>
    </citation>
    <scope>NUCLEOTIDE SEQUENCE [LARGE SCALE GENOMIC DNA]</scope>
    <source>
        <strain evidence="3">Up_M1</strain>
        <tissue evidence="3">Testis</tissue>
    </source>
</reference>
<dbReference type="PANTHER" id="PTHR14550:SF2">
    <property type="entry name" value="TRANSMEMBRANE PROTEIN 109"/>
    <property type="match status" value="1"/>
</dbReference>
<feature type="transmembrane region" description="Helical" evidence="1">
    <location>
        <begin position="147"/>
        <end position="164"/>
    </location>
</feature>
<comment type="caution">
    <text evidence="3">The sequence shown here is derived from an EMBL/GenBank/DDBJ whole genome shotgun (WGS) entry which is preliminary data.</text>
</comment>
<keyword evidence="1" id="KW-0812">Transmembrane</keyword>
<proteinExistence type="predicted"/>
<dbReference type="AlphaFoldDB" id="A0ABD0XQJ1"/>
<keyword evidence="2" id="KW-0732">Signal</keyword>
<organism evidence="3 4">
    <name type="scientific">Umbra pygmaea</name>
    <name type="common">Eastern mudminnow</name>
    <dbReference type="NCBI Taxonomy" id="75934"/>
    <lineage>
        <taxon>Eukaryota</taxon>
        <taxon>Metazoa</taxon>
        <taxon>Chordata</taxon>
        <taxon>Craniata</taxon>
        <taxon>Vertebrata</taxon>
        <taxon>Euteleostomi</taxon>
        <taxon>Actinopterygii</taxon>
        <taxon>Neopterygii</taxon>
        <taxon>Teleostei</taxon>
        <taxon>Protacanthopterygii</taxon>
        <taxon>Esociformes</taxon>
        <taxon>Umbridae</taxon>
        <taxon>Umbra</taxon>
    </lineage>
</organism>
<sequence length="229" mass="25537">MFFVYFFLLGLLNTFVFSCSGKNTRFEKSSNYFHGIMQGLRETLGDLSDEAHSYLVHLIGAQSVETAQKCFFQGVRYVAEATAIGANVVINYITQFMKAAGVDVEMPFNNVTADAIVYVGQWLLLALIGYWLLSLAFQIVASSLRRVLWLLKLGVIFGLFGLILSDSSAETETTALRLAGLVCVCVLLGIGPSGSSANNTNYMENQVRVLERRVKVMERMLRRDGDRRF</sequence>
<evidence type="ECO:0000313" key="4">
    <source>
        <dbReference type="Proteomes" id="UP001557470"/>
    </source>
</evidence>
<evidence type="ECO:0008006" key="5">
    <source>
        <dbReference type="Google" id="ProtNLM"/>
    </source>
</evidence>
<dbReference type="EMBL" id="JAGEUA010000001">
    <property type="protein sequence ID" value="KAL1023603.1"/>
    <property type="molecule type" value="Genomic_DNA"/>
</dbReference>
<protein>
    <recommendedName>
        <fullName evidence="5">Transmembrane protein 109-like</fullName>
    </recommendedName>
</protein>
<keyword evidence="4" id="KW-1185">Reference proteome</keyword>
<evidence type="ECO:0000256" key="2">
    <source>
        <dbReference type="SAM" id="SignalP"/>
    </source>
</evidence>
<dbReference type="Proteomes" id="UP001557470">
    <property type="component" value="Unassembled WGS sequence"/>
</dbReference>
<feature type="signal peptide" evidence="2">
    <location>
        <begin position="1"/>
        <end position="21"/>
    </location>
</feature>
<feature type="transmembrane region" description="Helical" evidence="1">
    <location>
        <begin position="115"/>
        <end position="135"/>
    </location>
</feature>
<evidence type="ECO:0000256" key="1">
    <source>
        <dbReference type="SAM" id="Phobius"/>
    </source>
</evidence>
<dbReference type="InterPro" id="IPR039492">
    <property type="entry name" value="TMEM109"/>
</dbReference>
<feature type="chain" id="PRO_5044776781" description="Transmembrane protein 109-like" evidence="2">
    <location>
        <begin position="22"/>
        <end position="229"/>
    </location>
</feature>
<accession>A0ABD0XQJ1</accession>